<evidence type="ECO:0000313" key="5">
    <source>
        <dbReference type="Ensembl" id="ENSTRUP00000043581.3"/>
    </source>
</evidence>
<dbReference type="eggNOG" id="KOG1868">
    <property type="taxonomic scope" value="Eukaryota"/>
</dbReference>
<dbReference type="GO" id="GO:0016579">
    <property type="term" value="P:protein deubiquitination"/>
    <property type="evidence" value="ECO:0007669"/>
    <property type="project" value="InterPro"/>
</dbReference>
<comment type="catalytic activity">
    <reaction evidence="1">
        <text>Thiol-dependent hydrolysis of ester, thioester, amide, peptide and isopeptide bonds formed by the C-terminal Gly of ubiquitin (a 76-residue protein attached to proteins as an intracellular targeting signal).</text>
        <dbReference type="EC" id="3.4.19.12"/>
    </reaction>
</comment>
<dbReference type="PROSITE" id="PS00973">
    <property type="entry name" value="USP_2"/>
    <property type="match status" value="1"/>
</dbReference>
<evidence type="ECO:0000256" key="2">
    <source>
        <dbReference type="ARBA" id="ARBA00012759"/>
    </source>
</evidence>
<protein>
    <recommendedName>
        <fullName evidence="2">ubiquitinyl hydrolase 1</fullName>
        <ecNumber evidence="2">3.4.19.12</ecNumber>
    </recommendedName>
</protein>
<sequence length="306" mass="33965">MDGTLTDTFSGLGVDVHFVPTSCPVKEPAGVCGLDNSGNSCYLNAVLQCLCSTVPLVEYLLNQDTQVFDPSCRSKCRLGGVFVQLLKKMWMGGYSSCAPVEARSVLGSILPQFNNYSQQDAQELLLFLLNVLHDDLKKVTRRQMRSSTLQQRRKQGDKRSIAAAAWETTAVSQLFEGQMSFMTLCMHCDHQAHSSQTFTVLSLPIPTDTSKCTIEDCLSLFFQQTILTGGEQMLCSVCGLRRETTVFTCLDNPPEILTLHLKRWVEIPEQNSSYSLYAVVNHTGNLNMGHYTALCQITETQAQPLI</sequence>
<reference evidence="5" key="3">
    <citation type="submission" date="2025-09" db="UniProtKB">
        <authorList>
            <consortium name="Ensembl"/>
        </authorList>
    </citation>
    <scope>IDENTIFICATION</scope>
</reference>
<dbReference type="PROSITE" id="PS50235">
    <property type="entry name" value="USP_3"/>
    <property type="match status" value="1"/>
</dbReference>
<dbReference type="GO" id="GO:0004843">
    <property type="term" value="F:cysteine-type deubiquitinase activity"/>
    <property type="evidence" value="ECO:0007669"/>
    <property type="project" value="UniProtKB-EC"/>
</dbReference>
<dbReference type="Pfam" id="PF00443">
    <property type="entry name" value="UCH"/>
    <property type="match status" value="2"/>
</dbReference>
<dbReference type="Gene3D" id="3.90.70.10">
    <property type="entry name" value="Cysteine proteinases"/>
    <property type="match status" value="1"/>
</dbReference>
<organism evidence="5 6">
    <name type="scientific">Takifugu rubripes</name>
    <name type="common">Japanese pufferfish</name>
    <name type="synonym">Fugu rubripes</name>
    <dbReference type="NCBI Taxonomy" id="31033"/>
    <lineage>
        <taxon>Eukaryota</taxon>
        <taxon>Metazoa</taxon>
        <taxon>Chordata</taxon>
        <taxon>Craniata</taxon>
        <taxon>Vertebrata</taxon>
        <taxon>Euteleostomi</taxon>
        <taxon>Actinopterygii</taxon>
        <taxon>Neopterygii</taxon>
        <taxon>Teleostei</taxon>
        <taxon>Neoteleostei</taxon>
        <taxon>Acanthomorphata</taxon>
        <taxon>Eupercaria</taxon>
        <taxon>Tetraodontiformes</taxon>
        <taxon>Tetradontoidea</taxon>
        <taxon>Tetraodontidae</taxon>
        <taxon>Takifugu</taxon>
    </lineage>
</organism>
<dbReference type="InterPro" id="IPR001394">
    <property type="entry name" value="Peptidase_C19_UCH"/>
</dbReference>
<dbReference type="Ensembl" id="ENSTRUT00000043727.3">
    <property type="protein sequence ID" value="ENSTRUP00000043581.3"/>
    <property type="gene ID" value="ENSTRUG00000017017.3"/>
</dbReference>
<dbReference type="InterPro" id="IPR038765">
    <property type="entry name" value="Papain-like_cys_pep_sf"/>
</dbReference>
<dbReference type="AlphaFoldDB" id="H2V300"/>
<dbReference type="PROSITE" id="PS00972">
    <property type="entry name" value="USP_1"/>
    <property type="match status" value="1"/>
</dbReference>
<dbReference type="InterPro" id="IPR028889">
    <property type="entry name" value="USP"/>
</dbReference>
<dbReference type="Proteomes" id="UP000005226">
    <property type="component" value="Chromosome 13"/>
</dbReference>
<dbReference type="InterPro" id="IPR018200">
    <property type="entry name" value="USP_CS"/>
</dbReference>
<dbReference type="InParanoid" id="H2V300"/>
<evidence type="ECO:0000259" key="4">
    <source>
        <dbReference type="PROSITE" id="PS50235"/>
    </source>
</evidence>
<keyword evidence="6" id="KW-1185">Reference proteome</keyword>
<dbReference type="PANTHER" id="PTHR21646">
    <property type="entry name" value="UBIQUITIN CARBOXYL-TERMINAL HYDROLASE"/>
    <property type="match status" value="1"/>
</dbReference>
<evidence type="ECO:0000313" key="6">
    <source>
        <dbReference type="Proteomes" id="UP000005226"/>
    </source>
</evidence>
<keyword evidence="3" id="KW-0378">Hydrolase</keyword>
<dbReference type="GeneTree" id="ENSGT00940000160441"/>
<accession>H2V300</accession>
<evidence type="ECO:0000256" key="1">
    <source>
        <dbReference type="ARBA" id="ARBA00000707"/>
    </source>
</evidence>
<name>H2V300_TAKRU</name>
<reference evidence="5" key="2">
    <citation type="submission" date="2025-08" db="UniProtKB">
        <authorList>
            <consortium name="Ensembl"/>
        </authorList>
    </citation>
    <scope>IDENTIFICATION</scope>
</reference>
<dbReference type="EC" id="3.4.19.12" evidence="2"/>
<dbReference type="InterPro" id="IPR050185">
    <property type="entry name" value="Ub_carboxyl-term_hydrolase"/>
</dbReference>
<dbReference type="OMA" id="ECTDHYD"/>
<dbReference type="GO" id="GO:0005634">
    <property type="term" value="C:nucleus"/>
    <property type="evidence" value="ECO:0007669"/>
    <property type="project" value="TreeGrafter"/>
</dbReference>
<dbReference type="SUPFAM" id="SSF54001">
    <property type="entry name" value="Cysteine proteinases"/>
    <property type="match status" value="1"/>
</dbReference>
<evidence type="ECO:0000256" key="3">
    <source>
        <dbReference type="ARBA" id="ARBA00022801"/>
    </source>
</evidence>
<proteinExistence type="predicted"/>
<dbReference type="STRING" id="31033.ENSTRUP00000043581"/>
<reference evidence="5 6" key="1">
    <citation type="journal article" date="2011" name="Genome Biol. Evol.">
        <title>Integration of the genetic map and genome assembly of fugu facilitates insights into distinct features of genome evolution in teleosts and mammals.</title>
        <authorList>
            <person name="Kai W."/>
            <person name="Kikuchi K."/>
            <person name="Tohari S."/>
            <person name="Chew A.K."/>
            <person name="Tay A."/>
            <person name="Fujiwara A."/>
            <person name="Hosoya S."/>
            <person name="Suetake H."/>
            <person name="Naruse K."/>
            <person name="Brenner S."/>
            <person name="Suzuki Y."/>
            <person name="Venkatesh B."/>
        </authorList>
    </citation>
    <scope>NUCLEOTIDE SEQUENCE [LARGE SCALE GENOMIC DNA]</scope>
</reference>
<dbReference type="PANTHER" id="PTHR21646:SF28">
    <property type="entry name" value="UBIQUITIN CARBOXYL-TERMINAL HYDROLASE 15"/>
    <property type="match status" value="1"/>
</dbReference>
<feature type="domain" description="USP" evidence="4">
    <location>
        <begin position="32"/>
        <end position="306"/>
    </location>
</feature>